<dbReference type="OrthoDB" id="419598at2759"/>
<dbReference type="SUPFAM" id="SSF51735">
    <property type="entry name" value="NAD(P)-binding Rossmann-fold domains"/>
    <property type="match status" value="1"/>
</dbReference>
<evidence type="ECO:0000256" key="3">
    <source>
        <dbReference type="ARBA" id="ARBA00023002"/>
    </source>
</evidence>
<proteinExistence type="inferred from homology"/>
<dbReference type="Proteomes" id="UP000800235">
    <property type="component" value="Unassembled WGS sequence"/>
</dbReference>
<dbReference type="GO" id="GO:0016491">
    <property type="term" value="F:oxidoreductase activity"/>
    <property type="evidence" value="ECO:0007669"/>
    <property type="project" value="UniProtKB-KW"/>
</dbReference>
<dbReference type="PANTHER" id="PTHR42748">
    <property type="entry name" value="NITROGEN METABOLITE REPRESSION PROTEIN NMRA FAMILY MEMBER"/>
    <property type="match status" value="1"/>
</dbReference>
<sequence>MTTGKILVIRATGAQGVGVVKNLLRGGYTVHALVRDAADQRALALKSIGATLFEGSLDDPNAIARAAVDITGVFFNLMPSFTDDSEVRQAKSILEITKTAGASHVVYSSALRVGNWDESEHWDPNSSYASAVLGKVETEELVHTSSFEAWTVLKPGFFTSNFLTPLSSFMFPGLGERTEFVSSYRPDTILPLVDPNDIGAFATAAFLEPQKFGGHDIQVVSERLTVEAVIQILGEASGKTIKAIYRTAEETSALKDNPLISGQLLTLDLDNYANLEKVKGWGIPLTSFRDYLKNEHEKVGATFNPIGNEQVDVSFLSQLPGGKAGK</sequence>
<name>A0A9P4U211_9PEZI</name>
<protein>
    <submittedName>
        <fullName evidence="5">NAD(P)-binding protein</fullName>
    </submittedName>
</protein>
<feature type="domain" description="NmrA-like" evidence="4">
    <location>
        <begin position="3"/>
        <end position="247"/>
    </location>
</feature>
<reference evidence="5" key="1">
    <citation type="journal article" date="2020" name="Stud. Mycol.">
        <title>101 Dothideomycetes genomes: a test case for predicting lifestyles and emergence of pathogens.</title>
        <authorList>
            <person name="Haridas S."/>
            <person name="Albert R."/>
            <person name="Binder M."/>
            <person name="Bloem J."/>
            <person name="Labutti K."/>
            <person name="Salamov A."/>
            <person name="Andreopoulos B."/>
            <person name="Baker S."/>
            <person name="Barry K."/>
            <person name="Bills G."/>
            <person name="Bluhm B."/>
            <person name="Cannon C."/>
            <person name="Castanera R."/>
            <person name="Culley D."/>
            <person name="Daum C."/>
            <person name="Ezra D."/>
            <person name="Gonzalez J."/>
            <person name="Henrissat B."/>
            <person name="Kuo A."/>
            <person name="Liang C."/>
            <person name="Lipzen A."/>
            <person name="Lutzoni F."/>
            <person name="Magnuson J."/>
            <person name="Mondo S."/>
            <person name="Nolan M."/>
            <person name="Ohm R."/>
            <person name="Pangilinan J."/>
            <person name="Park H.-J."/>
            <person name="Ramirez L."/>
            <person name="Alfaro M."/>
            <person name="Sun H."/>
            <person name="Tritt A."/>
            <person name="Yoshinaga Y."/>
            <person name="Zwiers L.-H."/>
            <person name="Turgeon B."/>
            <person name="Goodwin S."/>
            <person name="Spatafora J."/>
            <person name="Crous P."/>
            <person name="Grigoriev I."/>
        </authorList>
    </citation>
    <scope>NUCLEOTIDE SEQUENCE</scope>
    <source>
        <strain evidence="5">CBS 130266</strain>
    </source>
</reference>
<evidence type="ECO:0000256" key="2">
    <source>
        <dbReference type="ARBA" id="ARBA00022857"/>
    </source>
</evidence>
<comment type="caution">
    <text evidence="5">The sequence shown here is derived from an EMBL/GenBank/DDBJ whole genome shotgun (WGS) entry which is preliminary data.</text>
</comment>
<dbReference type="Gene3D" id="3.90.25.10">
    <property type="entry name" value="UDP-galactose 4-epimerase, domain 1"/>
    <property type="match status" value="1"/>
</dbReference>
<dbReference type="EMBL" id="MU007017">
    <property type="protein sequence ID" value="KAF2434375.1"/>
    <property type="molecule type" value="Genomic_DNA"/>
</dbReference>
<keyword evidence="6" id="KW-1185">Reference proteome</keyword>
<keyword evidence="3" id="KW-0560">Oxidoreductase</keyword>
<dbReference type="CDD" id="cd05251">
    <property type="entry name" value="NmrA_like_SDR_a"/>
    <property type="match status" value="1"/>
</dbReference>
<dbReference type="AlphaFoldDB" id="A0A9P4U211"/>
<accession>A0A9P4U211</accession>
<dbReference type="GO" id="GO:0005634">
    <property type="term" value="C:nucleus"/>
    <property type="evidence" value="ECO:0007669"/>
    <property type="project" value="TreeGrafter"/>
</dbReference>
<evidence type="ECO:0000259" key="4">
    <source>
        <dbReference type="Pfam" id="PF05368"/>
    </source>
</evidence>
<gene>
    <name evidence="5" type="ORF">EJ08DRAFT_514450</name>
</gene>
<dbReference type="Pfam" id="PF05368">
    <property type="entry name" value="NmrA"/>
    <property type="match status" value="1"/>
</dbReference>
<dbReference type="InterPro" id="IPR051164">
    <property type="entry name" value="NmrA-like_oxidored"/>
</dbReference>
<dbReference type="Gene3D" id="3.40.50.720">
    <property type="entry name" value="NAD(P)-binding Rossmann-like Domain"/>
    <property type="match status" value="1"/>
</dbReference>
<organism evidence="5 6">
    <name type="scientific">Tothia fuscella</name>
    <dbReference type="NCBI Taxonomy" id="1048955"/>
    <lineage>
        <taxon>Eukaryota</taxon>
        <taxon>Fungi</taxon>
        <taxon>Dikarya</taxon>
        <taxon>Ascomycota</taxon>
        <taxon>Pezizomycotina</taxon>
        <taxon>Dothideomycetes</taxon>
        <taxon>Pleosporomycetidae</taxon>
        <taxon>Venturiales</taxon>
        <taxon>Cylindrosympodiaceae</taxon>
        <taxon>Tothia</taxon>
    </lineage>
</organism>
<evidence type="ECO:0000313" key="6">
    <source>
        <dbReference type="Proteomes" id="UP000800235"/>
    </source>
</evidence>
<comment type="similarity">
    <text evidence="1">Belongs to the NmrA-type oxidoreductase family.</text>
</comment>
<evidence type="ECO:0000256" key="1">
    <source>
        <dbReference type="ARBA" id="ARBA00006328"/>
    </source>
</evidence>
<dbReference type="PANTHER" id="PTHR42748:SF30">
    <property type="entry name" value="NMRA-LIKE DOMAIN-CONTAINING PROTEIN"/>
    <property type="match status" value="1"/>
</dbReference>
<dbReference type="InterPro" id="IPR036291">
    <property type="entry name" value="NAD(P)-bd_dom_sf"/>
</dbReference>
<evidence type="ECO:0000313" key="5">
    <source>
        <dbReference type="EMBL" id="KAF2434375.1"/>
    </source>
</evidence>
<keyword evidence="2" id="KW-0521">NADP</keyword>
<dbReference type="InterPro" id="IPR008030">
    <property type="entry name" value="NmrA-like"/>
</dbReference>